<name>S7U0M9_DESML</name>
<dbReference type="SUPFAM" id="SSF51905">
    <property type="entry name" value="FAD/NAD(P)-binding domain"/>
    <property type="match status" value="1"/>
</dbReference>
<dbReference type="GO" id="GO:0016491">
    <property type="term" value="F:oxidoreductase activity"/>
    <property type="evidence" value="ECO:0007669"/>
    <property type="project" value="UniProtKB-KW"/>
</dbReference>
<dbReference type="Pfam" id="PF01266">
    <property type="entry name" value="DAO"/>
    <property type="match status" value="1"/>
</dbReference>
<evidence type="ECO:0000313" key="4">
    <source>
        <dbReference type="Proteomes" id="UP000014977"/>
    </source>
</evidence>
<dbReference type="Gene3D" id="3.30.9.10">
    <property type="entry name" value="D-Amino Acid Oxidase, subunit A, domain 2"/>
    <property type="match status" value="1"/>
</dbReference>
<sequence>MPKTYDAIIIGAGVIGTPIAYELAKKGYKTLNVDKQPDAGEGSTAGSCAIVRAHYSTEDGVAFAYEGFKYWNDWENYLENAADEKGLARFMKTGSLLIKSQGHDWRKVKKHYDAVGVEYKELTNEEVLKMVPVVDLHEFWPVKRPEDPSFFDEPTGMLEGAIFCPEGGYVNDPALSAHNIMRAAEKYGAEFMFNAEVVDIRSRDGRVTGITLKDGTQFDAPVVVNVGGPHSFKINQMAEGVWEGCNIKTRALRHEVMHCPSPEGYDYLNDGYHMSDGDIGCYYRPEVGNMFLIGSEDPECDPKEWVDPDAFYAGKGGPGRDNQLTEAQWKAQCYRLARRIPTLPVPNQPRGVCDLYDVSDDWIPIYDKSDLGGFYMAVGTSGNQYKNAPVVGAMMAELIDACEKQGLDHDKTPFQFKMRYTGRVLDVGFFSRKREINYDSSFSVNG</sequence>
<evidence type="ECO:0000259" key="2">
    <source>
        <dbReference type="Pfam" id="PF01266"/>
    </source>
</evidence>
<gene>
    <name evidence="3" type="ORF">dsmv_1465</name>
</gene>
<dbReference type="InterPro" id="IPR006076">
    <property type="entry name" value="FAD-dep_OxRdtase"/>
</dbReference>
<organism evidence="3 4">
    <name type="scientific">Desulfococcus multivorans DSM 2059</name>
    <dbReference type="NCBI Taxonomy" id="1121405"/>
    <lineage>
        <taxon>Bacteria</taxon>
        <taxon>Pseudomonadati</taxon>
        <taxon>Thermodesulfobacteriota</taxon>
        <taxon>Desulfobacteria</taxon>
        <taxon>Desulfobacterales</taxon>
        <taxon>Desulfococcaceae</taxon>
        <taxon>Desulfococcus</taxon>
    </lineage>
</organism>
<comment type="caution">
    <text evidence="3">The sequence shown here is derived from an EMBL/GenBank/DDBJ whole genome shotgun (WGS) entry which is preliminary data.</text>
</comment>
<protein>
    <submittedName>
        <fullName evidence="3">FAD dependent oxidoreductase</fullName>
    </submittedName>
</protein>
<dbReference type="Proteomes" id="UP000014977">
    <property type="component" value="Unassembled WGS sequence"/>
</dbReference>
<dbReference type="RefSeq" id="WP_020875849.1">
    <property type="nucleotide sequence ID" value="NZ_ATHJ01000062.1"/>
</dbReference>
<keyword evidence="4" id="KW-1185">Reference proteome</keyword>
<dbReference type="GO" id="GO:0005737">
    <property type="term" value="C:cytoplasm"/>
    <property type="evidence" value="ECO:0007669"/>
    <property type="project" value="TreeGrafter"/>
</dbReference>
<feature type="domain" description="FAD dependent oxidoreductase" evidence="2">
    <location>
        <begin position="6"/>
        <end position="398"/>
    </location>
</feature>
<proteinExistence type="predicted"/>
<keyword evidence="1" id="KW-0560">Oxidoreductase</keyword>
<dbReference type="EMBL" id="ATHJ01000062">
    <property type="protein sequence ID" value="EPR42882.1"/>
    <property type="molecule type" value="Genomic_DNA"/>
</dbReference>
<dbReference type="OrthoDB" id="5410311at2"/>
<reference evidence="3 4" key="1">
    <citation type="journal article" date="2013" name="Genome Announc.">
        <title>Draft genome sequences for three mercury-methylating, sulfate-reducing bacteria.</title>
        <authorList>
            <person name="Brown S.D."/>
            <person name="Hurt R.A.Jr."/>
            <person name="Gilmour C.C."/>
            <person name="Elias D.A."/>
        </authorList>
    </citation>
    <scope>NUCLEOTIDE SEQUENCE [LARGE SCALE GENOMIC DNA]</scope>
    <source>
        <strain evidence="3 4">DSM 2059</strain>
    </source>
</reference>
<dbReference type="AlphaFoldDB" id="S7U0M9"/>
<dbReference type="PATRIC" id="fig|1121405.3.peg.880"/>
<dbReference type="STRING" id="897.B2D07_01085"/>
<accession>S7U0M9</accession>
<evidence type="ECO:0000256" key="1">
    <source>
        <dbReference type="ARBA" id="ARBA00023002"/>
    </source>
</evidence>
<dbReference type="PANTHER" id="PTHR13847:SF287">
    <property type="entry name" value="FAD-DEPENDENT OXIDOREDUCTASE DOMAIN-CONTAINING PROTEIN 1"/>
    <property type="match status" value="1"/>
</dbReference>
<dbReference type="eggNOG" id="COG0665">
    <property type="taxonomic scope" value="Bacteria"/>
</dbReference>
<dbReference type="PANTHER" id="PTHR13847">
    <property type="entry name" value="SARCOSINE DEHYDROGENASE-RELATED"/>
    <property type="match status" value="1"/>
</dbReference>
<dbReference type="Gene3D" id="3.50.50.60">
    <property type="entry name" value="FAD/NAD(P)-binding domain"/>
    <property type="match status" value="1"/>
</dbReference>
<dbReference type="InterPro" id="IPR036188">
    <property type="entry name" value="FAD/NAD-bd_sf"/>
</dbReference>
<evidence type="ECO:0000313" key="3">
    <source>
        <dbReference type="EMBL" id="EPR42882.1"/>
    </source>
</evidence>